<evidence type="ECO:0000313" key="1">
    <source>
        <dbReference type="EMBL" id="MDN4487441.1"/>
    </source>
</evidence>
<dbReference type="AlphaFoldDB" id="A0AAW7M5U1"/>
<keyword evidence="2" id="KW-1185">Reference proteome</keyword>
<accession>A0AAW7M5U1</accession>
<evidence type="ECO:0000313" key="2">
    <source>
        <dbReference type="Proteomes" id="UP001172737"/>
    </source>
</evidence>
<reference evidence="1" key="1">
    <citation type="submission" date="2023-06" db="EMBL/GenBank/DDBJ databases">
        <title>Sysu t00039.</title>
        <authorList>
            <person name="Gao L."/>
            <person name="Fang B.-Z."/>
            <person name="Li W.-J."/>
        </authorList>
    </citation>
    <scope>NUCLEOTIDE SEQUENCE</scope>
    <source>
        <strain evidence="1">SYSU T00039</strain>
    </source>
</reference>
<proteinExistence type="predicted"/>
<gene>
    <name evidence="1" type="ORF">QQX10_04570</name>
</gene>
<dbReference type="RefSeq" id="WP_301118501.1">
    <property type="nucleotide sequence ID" value="NZ_JAUHPX010000002.1"/>
</dbReference>
<sequence>MFTGLTPELCAQAWDLVRPAIFRAADTRVIRGAVGDLVVLDPARRDGTVLWTGSIGDTETKTYGYAVAKAKVAERTGVDTSRLRTDQPHLYTAGDIVYPGGIVRHGLVVAFSGVEGEADEMIAEWFVSAVRGVARLAFAGPHGPDARGIRHIGE</sequence>
<organism evidence="1 2">
    <name type="scientific">Demequina lignilytica</name>
    <dbReference type="NCBI Taxonomy" id="3051663"/>
    <lineage>
        <taxon>Bacteria</taxon>
        <taxon>Bacillati</taxon>
        <taxon>Actinomycetota</taxon>
        <taxon>Actinomycetes</taxon>
        <taxon>Micrococcales</taxon>
        <taxon>Demequinaceae</taxon>
        <taxon>Demequina</taxon>
    </lineage>
</organism>
<dbReference type="EMBL" id="JAUHPX010000002">
    <property type="protein sequence ID" value="MDN4487441.1"/>
    <property type="molecule type" value="Genomic_DNA"/>
</dbReference>
<dbReference type="Proteomes" id="UP001172737">
    <property type="component" value="Unassembled WGS sequence"/>
</dbReference>
<comment type="caution">
    <text evidence="1">The sequence shown here is derived from an EMBL/GenBank/DDBJ whole genome shotgun (WGS) entry which is preliminary data.</text>
</comment>
<protein>
    <submittedName>
        <fullName evidence="1">Uncharacterized protein</fullName>
    </submittedName>
</protein>
<name>A0AAW7M5U1_9MICO</name>